<dbReference type="AlphaFoldDB" id="A0A6S7EZT7"/>
<protein>
    <submittedName>
        <fullName evidence="2">1,2-dihydroxynaphthalene dioxygenase</fullName>
        <ecNumber evidence="2">1.13.11.56</ecNumber>
    </submittedName>
</protein>
<gene>
    <name evidence="2" type="primary">nsaC</name>
    <name evidence="2" type="ORF">LMG6000_02160</name>
</gene>
<dbReference type="CDD" id="cd08361">
    <property type="entry name" value="PpCmtC_N"/>
    <property type="match status" value="1"/>
</dbReference>
<evidence type="ECO:0000259" key="1">
    <source>
        <dbReference type="PROSITE" id="PS51819"/>
    </source>
</evidence>
<dbReference type="Proteomes" id="UP000494183">
    <property type="component" value="Unassembled WGS sequence"/>
</dbReference>
<dbReference type="Gene3D" id="3.10.180.10">
    <property type="entry name" value="2,3-Dihydroxybiphenyl 1,2-Dioxygenase, domain 1"/>
    <property type="match status" value="2"/>
</dbReference>
<evidence type="ECO:0000313" key="2">
    <source>
        <dbReference type="EMBL" id="CAB3931454.1"/>
    </source>
</evidence>
<dbReference type="InterPro" id="IPR037523">
    <property type="entry name" value="VOC_core"/>
</dbReference>
<keyword evidence="2" id="KW-0560">Oxidoreductase</keyword>
<dbReference type="EMBL" id="CADILH010000003">
    <property type="protein sequence ID" value="CAB3931454.1"/>
    <property type="molecule type" value="Genomic_DNA"/>
</dbReference>
<feature type="domain" description="VOC" evidence="1">
    <location>
        <begin position="163"/>
        <end position="275"/>
    </location>
</feature>
<keyword evidence="3" id="KW-1185">Reference proteome</keyword>
<dbReference type="SUPFAM" id="SSF54593">
    <property type="entry name" value="Glyoxalase/Bleomycin resistance protein/Dihydroxybiphenyl dioxygenase"/>
    <property type="match status" value="1"/>
</dbReference>
<dbReference type="InterPro" id="IPR029068">
    <property type="entry name" value="Glyas_Bleomycin-R_OHBP_Dase"/>
</dbReference>
<dbReference type="PROSITE" id="PS51819">
    <property type="entry name" value="VOC"/>
    <property type="match status" value="2"/>
</dbReference>
<evidence type="ECO:0000313" key="3">
    <source>
        <dbReference type="Proteomes" id="UP000494183"/>
    </source>
</evidence>
<proteinExistence type="predicted"/>
<name>A0A6S7EZT7_9BURK</name>
<dbReference type="InterPro" id="IPR004360">
    <property type="entry name" value="Glyas_Fos-R_dOase_dom"/>
</dbReference>
<feature type="domain" description="VOC" evidence="1">
    <location>
        <begin position="32"/>
        <end position="145"/>
    </location>
</feature>
<accession>A0A6S7EZT7</accession>
<keyword evidence="2" id="KW-0223">Dioxygenase</keyword>
<reference evidence="2 3" key="1">
    <citation type="submission" date="2020-04" db="EMBL/GenBank/DDBJ databases">
        <authorList>
            <person name="De Canck E."/>
        </authorList>
    </citation>
    <scope>NUCLEOTIDE SEQUENCE [LARGE SCALE GENOMIC DNA]</scope>
    <source>
        <strain evidence="2 3">LMG 6000</strain>
    </source>
</reference>
<sequence length="313" mass="35466">MLLIVEKSVAMTTGMKPATGATRRQAVIRLHDIRYVRLGTRDLESAVRYATAVLGLEVARKEHGAVYFKSDSRDHTLCYFEGDPRDHTTAFEVDTPDELEHAGAVLERSGYQVAAGKREDAEQRYVRDFLSFIDPSGNRIELVHAPHHSGRRYFPSRDAGVTGFSHIGLRTLDARRDEAFWTGLLSARVSDRIGEAPLLRIDEVHHKIALFPSSYPGVQHINHQVESIDDIMRAWYQLKEWNVPIRFGPGRHPTSGAMFLYFDGPDGMIYEYSTGVRLITAEDEKTYRPRSFPAVPSSFCMWGARPDIPEFKT</sequence>
<dbReference type="GO" id="GO:0018554">
    <property type="term" value="F:1,2-dihydroxynaphthalene dioxygenase activity"/>
    <property type="evidence" value="ECO:0007669"/>
    <property type="project" value="UniProtKB-EC"/>
</dbReference>
<organism evidence="2 3">
    <name type="scientific">Achromobacter insolitus</name>
    <dbReference type="NCBI Taxonomy" id="217204"/>
    <lineage>
        <taxon>Bacteria</taxon>
        <taxon>Pseudomonadati</taxon>
        <taxon>Pseudomonadota</taxon>
        <taxon>Betaproteobacteria</taxon>
        <taxon>Burkholderiales</taxon>
        <taxon>Alcaligenaceae</taxon>
        <taxon>Achromobacter</taxon>
    </lineage>
</organism>
<dbReference type="EC" id="1.13.11.56" evidence="2"/>
<dbReference type="Pfam" id="PF00903">
    <property type="entry name" value="Glyoxalase"/>
    <property type="match status" value="2"/>
</dbReference>